<dbReference type="Pfam" id="PF02467">
    <property type="entry name" value="Whib"/>
    <property type="match status" value="1"/>
</dbReference>
<evidence type="ECO:0000256" key="7">
    <source>
        <dbReference type="ARBA" id="ARBA00023014"/>
    </source>
</evidence>
<evidence type="ECO:0000256" key="2">
    <source>
        <dbReference type="ARBA" id="ARBA00006597"/>
    </source>
</evidence>
<keyword evidence="9 12" id="KW-0238">DNA-binding</keyword>
<evidence type="ECO:0000256" key="3">
    <source>
        <dbReference type="ARBA" id="ARBA00022485"/>
    </source>
</evidence>
<evidence type="ECO:0000256" key="11">
    <source>
        <dbReference type="ARBA" id="ARBA00023163"/>
    </source>
</evidence>
<keyword evidence="8 12" id="KW-0805">Transcription regulation</keyword>
<accession>A0A840N6D7</accession>
<dbReference type="GO" id="GO:0045892">
    <property type="term" value="P:negative regulation of DNA-templated transcription"/>
    <property type="evidence" value="ECO:0007669"/>
    <property type="project" value="TreeGrafter"/>
</dbReference>
<name>A0A840N6D7_9PSEU</name>
<evidence type="ECO:0000256" key="4">
    <source>
        <dbReference type="ARBA" id="ARBA00022490"/>
    </source>
</evidence>
<dbReference type="AlphaFoldDB" id="A0A840N6D7"/>
<evidence type="ECO:0000256" key="10">
    <source>
        <dbReference type="ARBA" id="ARBA00023157"/>
    </source>
</evidence>
<protein>
    <recommendedName>
        <fullName evidence="12">Transcriptional regulator WhiB</fullName>
    </recommendedName>
</protein>
<keyword evidence="11 12" id="KW-0804">Transcription</keyword>
<proteinExistence type="inferred from homology"/>
<dbReference type="PROSITE" id="PS51674">
    <property type="entry name" value="4FE4S_WBL"/>
    <property type="match status" value="1"/>
</dbReference>
<evidence type="ECO:0000256" key="5">
    <source>
        <dbReference type="ARBA" id="ARBA00022723"/>
    </source>
</evidence>
<dbReference type="GO" id="GO:0035731">
    <property type="term" value="F:dinitrosyl-iron complex binding"/>
    <property type="evidence" value="ECO:0007669"/>
    <property type="project" value="UniProtKB-UniRule"/>
</dbReference>
<evidence type="ECO:0000313" key="14">
    <source>
        <dbReference type="EMBL" id="MBB5067540.1"/>
    </source>
</evidence>
<reference evidence="14 15" key="1">
    <citation type="submission" date="2020-08" db="EMBL/GenBank/DDBJ databases">
        <title>Sequencing the genomes of 1000 actinobacteria strains.</title>
        <authorList>
            <person name="Klenk H.-P."/>
        </authorList>
    </citation>
    <scope>NUCLEOTIDE SEQUENCE [LARGE SCALE GENOMIC DNA]</scope>
    <source>
        <strain evidence="14 15">DSM 45582</strain>
    </source>
</reference>
<keyword evidence="4 12" id="KW-0963">Cytoplasm</keyword>
<keyword evidence="3 12" id="KW-0004">4Fe-4S</keyword>
<dbReference type="GO" id="GO:0047134">
    <property type="term" value="F:protein-disulfide reductase [NAD(P)H] activity"/>
    <property type="evidence" value="ECO:0007669"/>
    <property type="project" value="TreeGrafter"/>
</dbReference>
<comment type="cofactor">
    <cofactor evidence="12">
        <name>[4Fe-4S] cluster</name>
        <dbReference type="ChEBI" id="CHEBI:49883"/>
    </cofactor>
    <text evidence="12">Binds 1 [4Fe-4S] cluster per subunit. Following nitrosylation of the [4Fe-4S] cluster binds 1 [4Fe-8(NO)] cluster per subunit.</text>
</comment>
<feature type="binding site" evidence="12">
    <location>
        <position position="53"/>
    </location>
    <ligand>
        <name>[4Fe-4S] cluster</name>
        <dbReference type="ChEBI" id="CHEBI:49883"/>
    </ligand>
</feature>
<keyword evidence="5 12" id="KW-0479">Metal-binding</keyword>
<dbReference type="GO" id="GO:0051539">
    <property type="term" value="F:4 iron, 4 sulfur cluster binding"/>
    <property type="evidence" value="ECO:0007669"/>
    <property type="project" value="UniProtKB-UniRule"/>
</dbReference>
<dbReference type="InterPro" id="IPR003482">
    <property type="entry name" value="Whib"/>
</dbReference>
<dbReference type="PANTHER" id="PTHR38839:SF5">
    <property type="entry name" value="TRANSCRIPTIONAL REGULATOR WHID"/>
    <property type="match status" value="1"/>
</dbReference>
<comment type="PTM">
    <text evidence="12">Upon Fe-S cluster removal intramolecular disulfide bonds are formed.</text>
</comment>
<gene>
    <name evidence="12" type="primary">whiB</name>
    <name evidence="14" type="ORF">BJ969_000628</name>
</gene>
<dbReference type="GO" id="GO:0003677">
    <property type="term" value="F:DNA binding"/>
    <property type="evidence" value="ECO:0007669"/>
    <property type="project" value="UniProtKB-UniRule"/>
</dbReference>
<evidence type="ECO:0000256" key="8">
    <source>
        <dbReference type="ARBA" id="ARBA00023015"/>
    </source>
</evidence>
<dbReference type="GO" id="GO:0005737">
    <property type="term" value="C:cytoplasm"/>
    <property type="evidence" value="ECO:0007669"/>
    <property type="project" value="UniProtKB-SubCell"/>
</dbReference>
<dbReference type="GO" id="GO:0045454">
    <property type="term" value="P:cell redox homeostasis"/>
    <property type="evidence" value="ECO:0007669"/>
    <property type="project" value="TreeGrafter"/>
</dbReference>
<feature type="binding site" evidence="12">
    <location>
        <position position="56"/>
    </location>
    <ligand>
        <name>[4Fe-4S] cluster</name>
        <dbReference type="ChEBI" id="CHEBI:49883"/>
    </ligand>
</feature>
<feature type="binding site" evidence="12">
    <location>
        <position position="62"/>
    </location>
    <ligand>
        <name>[4Fe-4S] cluster</name>
        <dbReference type="ChEBI" id="CHEBI:49883"/>
    </ligand>
</feature>
<comment type="subcellular location">
    <subcellularLocation>
        <location evidence="1 12">Cytoplasm</location>
    </subcellularLocation>
</comment>
<dbReference type="GO" id="GO:0046872">
    <property type="term" value="F:metal ion binding"/>
    <property type="evidence" value="ECO:0007669"/>
    <property type="project" value="UniProtKB-KW"/>
</dbReference>
<evidence type="ECO:0000313" key="15">
    <source>
        <dbReference type="Proteomes" id="UP000580474"/>
    </source>
</evidence>
<feature type="binding site" evidence="12">
    <location>
        <position position="23"/>
    </location>
    <ligand>
        <name>[4Fe-4S] cluster</name>
        <dbReference type="ChEBI" id="CHEBI:49883"/>
    </ligand>
</feature>
<keyword evidence="7 12" id="KW-0411">Iron-sulfur</keyword>
<evidence type="ECO:0000256" key="1">
    <source>
        <dbReference type="ARBA" id="ARBA00004496"/>
    </source>
</evidence>
<comment type="PTM">
    <text evidence="12">The Fe-S cluster can be nitrosylated by nitric oxide (NO).</text>
</comment>
<organism evidence="14 15">
    <name type="scientific">Saccharopolyspora gloriosae</name>
    <dbReference type="NCBI Taxonomy" id="455344"/>
    <lineage>
        <taxon>Bacteria</taxon>
        <taxon>Bacillati</taxon>
        <taxon>Actinomycetota</taxon>
        <taxon>Actinomycetes</taxon>
        <taxon>Pseudonocardiales</taxon>
        <taxon>Pseudonocardiaceae</taxon>
        <taxon>Saccharopolyspora</taxon>
    </lineage>
</organism>
<comment type="similarity">
    <text evidence="2 12">Belongs to the WhiB family.</text>
</comment>
<dbReference type="Proteomes" id="UP000580474">
    <property type="component" value="Unassembled WGS sequence"/>
</dbReference>
<feature type="domain" description="4Fe-4S Wbl-type" evidence="13">
    <location>
        <begin position="22"/>
        <end position="86"/>
    </location>
</feature>
<dbReference type="InterPro" id="IPR034768">
    <property type="entry name" value="4FE4S_WBL"/>
</dbReference>
<sequence>MTATMRLPKPVAETWEWQLQAACRDLSTSTFFHPENERGSARSNREEQAKQICHRCPVMLSCREHALAVQEPYGVWGGLSERERQELLAKRVPKQRAAA</sequence>
<comment type="function">
    <text evidence="12">Acts as a transcriptional regulator. Probably redox-responsive. The apo- but not holo-form probably binds DNA.</text>
</comment>
<evidence type="ECO:0000256" key="6">
    <source>
        <dbReference type="ARBA" id="ARBA00023004"/>
    </source>
</evidence>
<evidence type="ECO:0000256" key="9">
    <source>
        <dbReference type="ARBA" id="ARBA00023125"/>
    </source>
</evidence>
<keyword evidence="6 12" id="KW-0408">Iron</keyword>
<keyword evidence="10 12" id="KW-1015">Disulfide bond</keyword>
<comment type="caution">
    <text evidence="14">The sequence shown here is derived from an EMBL/GenBank/DDBJ whole genome shotgun (WGS) entry which is preliminary data.</text>
</comment>
<dbReference type="RefSeq" id="WP_184477136.1">
    <property type="nucleotide sequence ID" value="NZ_JACHIV010000001.1"/>
</dbReference>
<dbReference type="HAMAP" id="MF_01479">
    <property type="entry name" value="WhiB"/>
    <property type="match status" value="1"/>
</dbReference>
<keyword evidence="15" id="KW-1185">Reference proteome</keyword>
<dbReference type="EMBL" id="JACHIV010000001">
    <property type="protein sequence ID" value="MBB5067540.1"/>
    <property type="molecule type" value="Genomic_DNA"/>
</dbReference>
<dbReference type="PANTHER" id="PTHR38839">
    <property type="entry name" value="TRANSCRIPTIONAL REGULATOR WHID-RELATED"/>
    <property type="match status" value="1"/>
</dbReference>
<evidence type="ECO:0000256" key="12">
    <source>
        <dbReference type="HAMAP-Rule" id="MF_01479"/>
    </source>
</evidence>
<evidence type="ECO:0000259" key="13">
    <source>
        <dbReference type="PROSITE" id="PS51674"/>
    </source>
</evidence>